<evidence type="ECO:0000259" key="7">
    <source>
        <dbReference type="Pfam" id="PF00590"/>
    </source>
</evidence>
<proteinExistence type="inferred from homology"/>
<dbReference type="OrthoDB" id="9815856at2"/>
<dbReference type="InterPro" id="IPR000878">
    <property type="entry name" value="4pyrrol_Mease"/>
</dbReference>
<evidence type="ECO:0000256" key="3">
    <source>
        <dbReference type="ARBA" id="ARBA00022679"/>
    </source>
</evidence>
<dbReference type="NCBIfam" id="NF004790">
    <property type="entry name" value="PRK06136.1"/>
    <property type="match status" value="1"/>
</dbReference>
<accession>A0A4U7JLL8</accession>
<dbReference type="GO" id="GO:0019354">
    <property type="term" value="P:siroheme biosynthetic process"/>
    <property type="evidence" value="ECO:0007669"/>
    <property type="project" value="InterPro"/>
</dbReference>
<dbReference type="InterPro" id="IPR036108">
    <property type="entry name" value="4pyrrol_syn_uPrphyn_synt_sf"/>
</dbReference>
<dbReference type="Gene3D" id="3.40.1010.10">
    <property type="entry name" value="Cobalt-precorrin-4 Transmethylase, Domain 1"/>
    <property type="match status" value="1"/>
</dbReference>
<dbReference type="SUPFAM" id="SSF53790">
    <property type="entry name" value="Tetrapyrrole methylase"/>
    <property type="match status" value="1"/>
</dbReference>
<dbReference type="SUPFAM" id="SSF69618">
    <property type="entry name" value="HemD-like"/>
    <property type="match status" value="1"/>
</dbReference>
<dbReference type="PANTHER" id="PTHR45790:SF3">
    <property type="entry name" value="S-ADENOSYL-L-METHIONINE-DEPENDENT UROPORPHYRINOGEN III METHYLTRANSFERASE, CHLOROPLASTIC"/>
    <property type="match status" value="1"/>
</dbReference>
<dbReference type="KEGG" id="rher:EHE19_014865"/>
<dbReference type="Pfam" id="PF00590">
    <property type="entry name" value="TP_methylase"/>
    <property type="match status" value="1"/>
</dbReference>
<evidence type="ECO:0000256" key="2">
    <source>
        <dbReference type="ARBA" id="ARBA00022603"/>
    </source>
</evidence>
<dbReference type="PROSITE" id="PS00840">
    <property type="entry name" value="SUMT_2"/>
    <property type="match status" value="1"/>
</dbReference>
<dbReference type="PANTHER" id="PTHR45790">
    <property type="entry name" value="SIROHEME SYNTHASE-RELATED"/>
    <property type="match status" value="1"/>
</dbReference>
<dbReference type="CDD" id="cd11642">
    <property type="entry name" value="SUMT"/>
    <property type="match status" value="1"/>
</dbReference>
<dbReference type="NCBIfam" id="TIGR01469">
    <property type="entry name" value="cobA_cysG_Cterm"/>
    <property type="match status" value="1"/>
</dbReference>
<comment type="similarity">
    <text evidence="6">Belongs to the precorrin methyltransferase family.</text>
</comment>
<dbReference type="InterPro" id="IPR014776">
    <property type="entry name" value="4pyrrole_Mease_sub2"/>
</dbReference>
<dbReference type="Gene3D" id="3.30.950.10">
    <property type="entry name" value="Methyltransferase, Cobalt-precorrin-4 Transmethylase, Domain 2"/>
    <property type="match status" value="1"/>
</dbReference>
<evidence type="ECO:0000256" key="6">
    <source>
        <dbReference type="RuleBase" id="RU003960"/>
    </source>
</evidence>
<dbReference type="FunFam" id="3.30.950.10:FF:000001">
    <property type="entry name" value="Siroheme synthase"/>
    <property type="match status" value="1"/>
</dbReference>
<dbReference type="Gene3D" id="3.40.50.10090">
    <property type="match status" value="2"/>
</dbReference>
<dbReference type="InterPro" id="IPR006366">
    <property type="entry name" value="CobA/CysG_C"/>
</dbReference>
<dbReference type="RefSeq" id="WP_137696892.1">
    <property type="nucleotide sequence ID" value="NZ_CP061336.1"/>
</dbReference>
<keyword evidence="5" id="KW-0627">Porphyrin biosynthesis</keyword>
<dbReference type="InterPro" id="IPR003754">
    <property type="entry name" value="4pyrrol_synth_uPrphyn_synth"/>
</dbReference>
<dbReference type="GO" id="GO:0032259">
    <property type="term" value="P:methylation"/>
    <property type="evidence" value="ECO:0007669"/>
    <property type="project" value="UniProtKB-KW"/>
</dbReference>
<dbReference type="Pfam" id="PF02602">
    <property type="entry name" value="HEM4"/>
    <property type="match status" value="1"/>
</dbReference>
<dbReference type="Proteomes" id="UP000306409">
    <property type="component" value="Chromosome"/>
</dbReference>
<dbReference type="InterPro" id="IPR014777">
    <property type="entry name" value="4pyrrole_Mease_sub1"/>
</dbReference>
<dbReference type="GO" id="GO:0004852">
    <property type="term" value="F:uroporphyrinogen-III synthase activity"/>
    <property type="evidence" value="ECO:0007669"/>
    <property type="project" value="InterPro"/>
</dbReference>
<dbReference type="EMBL" id="CP061336">
    <property type="protein sequence ID" value="QNU66147.1"/>
    <property type="molecule type" value="Genomic_DNA"/>
</dbReference>
<evidence type="ECO:0000259" key="8">
    <source>
        <dbReference type="Pfam" id="PF02602"/>
    </source>
</evidence>
<dbReference type="FunFam" id="3.40.1010.10:FF:000001">
    <property type="entry name" value="Siroheme synthase"/>
    <property type="match status" value="1"/>
</dbReference>
<organism evidence="9 10">
    <name type="scientific">Ruminiclostridium herbifermentans</name>
    <dbReference type="NCBI Taxonomy" id="2488810"/>
    <lineage>
        <taxon>Bacteria</taxon>
        <taxon>Bacillati</taxon>
        <taxon>Bacillota</taxon>
        <taxon>Clostridia</taxon>
        <taxon>Eubacteriales</taxon>
        <taxon>Oscillospiraceae</taxon>
        <taxon>Ruminiclostridium</taxon>
    </lineage>
</organism>
<dbReference type="AlphaFoldDB" id="A0A4U7JLL8"/>
<dbReference type="CDD" id="cd06578">
    <property type="entry name" value="HemD"/>
    <property type="match status" value="1"/>
</dbReference>
<dbReference type="EC" id="2.1.1.107" evidence="1"/>
<reference evidence="9 10" key="1">
    <citation type="submission" date="2020-09" db="EMBL/GenBank/DDBJ databases">
        <title>Characterization and genome sequencing of Ruminiclostridium sp. nov. MA18.</title>
        <authorList>
            <person name="Rettenmaier R."/>
            <person name="Kowollik M.-L."/>
            <person name="Liebl W."/>
            <person name="Zverlov V."/>
        </authorList>
    </citation>
    <scope>NUCLEOTIDE SEQUENCE [LARGE SCALE GENOMIC DNA]</scope>
    <source>
        <strain evidence="9 10">MA18</strain>
    </source>
</reference>
<evidence type="ECO:0000256" key="5">
    <source>
        <dbReference type="ARBA" id="ARBA00023244"/>
    </source>
</evidence>
<dbReference type="GO" id="GO:0004851">
    <property type="term" value="F:uroporphyrin-III C-methyltransferase activity"/>
    <property type="evidence" value="ECO:0007669"/>
    <property type="project" value="UniProtKB-EC"/>
</dbReference>
<keyword evidence="2 6" id="KW-0489">Methyltransferase</keyword>
<dbReference type="PROSITE" id="PS00839">
    <property type="entry name" value="SUMT_1"/>
    <property type="match status" value="1"/>
</dbReference>
<dbReference type="InterPro" id="IPR003043">
    <property type="entry name" value="Uropor_MeTrfase_CS"/>
</dbReference>
<keyword evidence="3 6" id="KW-0808">Transferase</keyword>
<evidence type="ECO:0000256" key="4">
    <source>
        <dbReference type="ARBA" id="ARBA00022691"/>
    </source>
</evidence>
<name>A0A4U7JLL8_9FIRM</name>
<keyword evidence="10" id="KW-1185">Reference proteome</keyword>
<dbReference type="InterPro" id="IPR035996">
    <property type="entry name" value="4pyrrol_Methylase_sf"/>
</dbReference>
<protein>
    <recommendedName>
        <fullName evidence="1">uroporphyrinogen-III C-methyltransferase</fullName>
        <ecNumber evidence="1">2.1.1.107</ecNumber>
    </recommendedName>
</protein>
<evidence type="ECO:0000256" key="1">
    <source>
        <dbReference type="ARBA" id="ARBA00012162"/>
    </source>
</evidence>
<evidence type="ECO:0000313" key="9">
    <source>
        <dbReference type="EMBL" id="QNU66147.1"/>
    </source>
</evidence>
<dbReference type="InterPro" id="IPR050161">
    <property type="entry name" value="Siro_Cobalamin_biosynth"/>
</dbReference>
<feature type="domain" description="Tetrapyrrole methylase" evidence="7">
    <location>
        <begin position="6"/>
        <end position="216"/>
    </location>
</feature>
<gene>
    <name evidence="9" type="primary">cobA</name>
    <name evidence="9" type="ORF">EHE19_014865</name>
</gene>
<sequence length="500" mass="55176">MKKGFVALIGAGPGDKGLLTVKAAEMLAKAEVVVYDRLVSDDILKLIPPNAQKINVGKENKHHPVKQEEINEILLQKALEGYFVIRLKGGDPFVFGRGGEELELLIENNVQYEVVPGITSAIAAPCYAGIPATHRDYCSSFHIITGHAKAGGELAIPFRALAELKGTLVFLMGISSLQYIMDGLMEAGFNKNTPAAIVENGTRQNQRKLIATVGTLEQQAKDKQIKSPAVIVVGEVCKLSNSFDWFMNKPLFGKKVLVTRPKAALGTIAQKLYEQGAETIEYPCIEVISIQNNESFYNACKHLNEYGWILFTSKNGVDIFFDYLKSKRLDARAIANVKIAAVGRQTEKALEERGIFCDFTPEIFDGEHLAKGIAKLLKKNEKVLICDGLKASDDIVNVFNENNIEFDRVHLYDTLYTSENNEMVKELIYKGELKYVTFTSASTVEGFVKSMGDIDTHSLTAICIGNQTAKAAKRYNINYVVSDEATIESMIDKLVEVSKG</sequence>
<keyword evidence="4" id="KW-0949">S-adenosyl-L-methionine</keyword>
<evidence type="ECO:0000313" key="10">
    <source>
        <dbReference type="Proteomes" id="UP000306409"/>
    </source>
</evidence>
<feature type="domain" description="Tetrapyrrole biosynthesis uroporphyrinogen III synthase" evidence="8">
    <location>
        <begin position="268"/>
        <end position="491"/>
    </location>
</feature>